<comment type="cofactor">
    <cofactor evidence="1">
        <name>heme</name>
        <dbReference type="ChEBI" id="CHEBI:30413"/>
    </cofactor>
</comment>
<keyword evidence="5" id="KW-0560">Oxidoreductase</keyword>
<dbReference type="STRING" id="35608.A0A2U1M2L6"/>
<sequence>MHGTSIELPLPPGPYAWPIIGNILQTRKNVYVHLAELAQVHGPLMSLRSGQRTLIIGSSSAVASEILKTHDDVLSGREVSRFQGKEPSVINMNLVFSSECDDGWRVIRNLYRSELFSGKALESSAKMRENKVEEMVKYLGSKEGEDVIIKDVLFVTAMNILSNTVFSTDLVDFEGNGIGACIMDTVKQLNILAAKPKLSDIYPKLGRWDLQGWYKEVMHIIQDEFGSVWKDILEMKRNGSNISSNLKDFADSLIEKGTTNLQINLIMQELFSAGTETTSLSIEWFIAELMKNQEVMHKAKDEVMKQIEGSVVKESDLVRLPFLEACFKETLRLHPPGPLRQLKDF</sequence>
<keyword evidence="8" id="KW-1185">Reference proteome</keyword>
<evidence type="ECO:0000256" key="4">
    <source>
        <dbReference type="ARBA" id="ARBA00022723"/>
    </source>
</evidence>
<dbReference type="PRINTS" id="PR00385">
    <property type="entry name" value="P450"/>
</dbReference>
<evidence type="ECO:0000313" key="7">
    <source>
        <dbReference type="EMBL" id="PWA55464.1"/>
    </source>
</evidence>
<dbReference type="GO" id="GO:0004497">
    <property type="term" value="F:monooxygenase activity"/>
    <property type="evidence" value="ECO:0007669"/>
    <property type="project" value="InterPro"/>
</dbReference>
<evidence type="ECO:0000256" key="5">
    <source>
        <dbReference type="ARBA" id="ARBA00023002"/>
    </source>
</evidence>
<dbReference type="InterPro" id="IPR001128">
    <property type="entry name" value="Cyt_P450"/>
</dbReference>
<dbReference type="InterPro" id="IPR036396">
    <property type="entry name" value="Cyt_P450_sf"/>
</dbReference>
<comment type="caution">
    <text evidence="7">The sequence shown here is derived from an EMBL/GenBank/DDBJ whole genome shotgun (WGS) entry which is preliminary data.</text>
</comment>
<accession>A0A2U1M2L6</accession>
<dbReference type="Gene3D" id="1.10.630.10">
    <property type="entry name" value="Cytochrome P450"/>
    <property type="match status" value="1"/>
</dbReference>
<dbReference type="Proteomes" id="UP000245207">
    <property type="component" value="Unassembled WGS sequence"/>
</dbReference>
<evidence type="ECO:0000256" key="6">
    <source>
        <dbReference type="ARBA" id="ARBA00023004"/>
    </source>
</evidence>
<organism evidence="7 8">
    <name type="scientific">Artemisia annua</name>
    <name type="common">Sweet wormwood</name>
    <dbReference type="NCBI Taxonomy" id="35608"/>
    <lineage>
        <taxon>Eukaryota</taxon>
        <taxon>Viridiplantae</taxon>
        <taxon>Streptophyta</taxon>
        <taxon>Embryophyta</taxon>
        <taxon>Tracheophyta</taxon>
        <taxon>Spermatophyta</taxon>
        <taxon>Magnoliopsida</taxon>
        <taxon>eudicotyledons</taxon>
        <taxon>Gunneridae</taxon>
        <taxon>Pentapetalae</taxon>
        <taxon>asterids</taxon>
        <taxon>campanulids</taxon>
        <taxon>Asterales</taxon>
        <taxon>Asteraceae</taxon>
        <taxon>Asteroideae</taxon>
        <taxon>Anthemideae</taxon>
        <taxon>Artemisiinae</taxon>
        <taxon>Artemisia</taxon>
    </lineage>
</organism>
<keyword evidence="6" id="KW-0408">Iron</keyword>
<dbReference type="InterPro" id="IPR002401">
    <property type="entry name" value="Cyt_P450_E_grp-I"/>
</dbReference>
<proteinExistence type="inferred from homology"/>
<dbReference type="PANTHER" id="PTHR47950:SF49">
    <property type="entry name" value="CYTOCHROME P450"/>
    <property type="match status" value="1"/>
</dbReference>
<evidence type="ECO:0000256" key="2">
    <source>
        <dbReference type="ARBA" id="ARBA00010617"/>
    </source>
</evidence>
<dbReference type="SUPFAM" id="SSF48264">
    <property type="entry name" value="Cytochrome P450"/>
    <property type="match status" value="1"/>
</dbReference>
<dbReference type="PRINTS" id="PR00463">
    <property type="entry name" value="EP450I"/>
</dbReference>
<reference evidence="7 8" key="1">
    <citation type="journal article" date="2018" name="Mol. Plant">
        <title>The genome of Artemisia annua provides insight into the evolution of Asteraceae family and artemisinin biosynthesis.</title>
        <authorList>
            <person name="Shen Q."/>
            <person name="Zhang L."/>
            <person name="Liao Z."/>
            <person name="Wang S."/>
            <person name="Yan T."/>
            <person name="Shi P."/>
            <person name="Liu M."/>
            <person name="Fu X."/>
            <person name="Pan Q."/>
            <person name="Wang Y."/>
            <person name="Lv Z."/>
            <person name="Lu X."/>
            <person name="Zhang F."/>
            <person name="Jiang W."/>
            <person name="Ma Y."/>
            <person name="Chen M."/>
            <person name="Hao X."/>
            <person name="Li L."/>
            <person name="Tang Y."/>
            <person name="Lv G."/>
            <person name="Zhou Y."/>
            <person name="Sun X."/>
            <person name="Brodelius P.E."/>
            <person name="Rose J.K.C."/>
            <person name="Tang K."/>
        </authorList>
    </citation>
    <scope>NUCLEOTIDE SEQUENCE [LARGE SCALE GENOMIC DNA]</scope>
    <source>
        <strain evidence="8">cv. Huhao1</strain>
        <tissue evidence="7">Leaf</tissue>
    </source>
</reference>
<dbReference type="GO" id="GO:0016705">
    <property type="term" value="F:oxidoreductase activity, acting on paired donors, with incorporation or reduction of molecular oxygen"/>
    <property type="evidence" value="ECO:0007669"/>
    <property type="project" value="InterPro"/>
</dbReference>
<dbReference type="AlphaFoldDB" id="A0A2U1M2L6"/>
<keyword evidence="3" id="KW-0349">Heme</keyword>
<dbReference type="Pfam" id="PF00067">
    <property type="entry name" value="p450"/>
    <property type="match status" value="1"/>
</dbReference>
<evidence type="ECO:0000256" key="3">
    <source>
        <dbReference type="ARBA" id="ARBA00022617"/>
    </source>
</evidence>
<dbReference type="GO" id="GO:0020037">
    <property type="term" value="F:heme binding"/>
    <property type="evidence" value="ECO:0007669"/>
    <property type="project" value="InterPro"/>
</dbReference>
<dbReference type="GO" id="GO:0005506">
    <property type="term" value="F:iron ion binding"/>
    <property type="evidence" value="ECO:0007669"/>
    <property type="project" value="InterPro"/>
</dbReference>
<comment type="similarity">
    <text evidence="2">Belongs to the cytochrome P450 family.</text>
</comment>
<gene>
    <name evidence="7" type="ORF">CTI12_AA425540</name>
</gene>
<keyword evidence="4" id="KW-0479">Metal-binding</keyword>
<name>A0A2U1M2L6_ARTAN</name>
<dbReference type="EMBL" id="PKPP01006747">
    <property type="protein sequence ID" value="PWA55464.1"/>
    <property type="molecule type" value="Genomic_DNA"/>
</dbReference>
<evidence type="ECO:0000256" key="1">
    <source>
        <dbReference type="ARBA" id="ARBA00001971"/>
    </source>
</evidence>
<protein>
    <submittedName>
        <fullName evidence="7">Cytochrome P450</fullName>
    </submittedName>
</protein>
<dbReference type="OrthoDB" id="1877779at2759"/>
<dbReference type="PANTHER" id="PTHR47950">
    <property type="entry name" value="CYTOCHROME P450, FAMILY 76, SUBFAMILY C, POLYPEPTIDE 5-RELATED"/>
    <property type="match status" value="1"/>
</dbReference>
<evidence type="ECO:0000313" key="8">
    <source>
        <dbReference type="Proteomes" id="UP000245207"/>
    </source>
</evidence>